<protein>
    <submittedName>
        <fullName evidence="3">Transposase</fullName>
    </submittedName>
</protein>
<proteinExistence type="inferred from homology"/>
<dbReference type="GO" id="GO:0004803">
    <property type="term" value="F:transposase activity"/>
    <property type="evidence" value="ECO:0007669"/>
    <property type="project" value="InterPro"/>
</dbReference>
<evidence type="ECO:0000313" key="4">
    <source>
        <dbReference type="EMBL" id="QLB43215.1"/>
    </source>
</evidence>
<evidence type="ECO:0000313" key="6">
    <source>
        <dbReference type="Proteomes" id="UP000509784"/>
    </source>
</evidence>
<evidence type="ECO:0000256" key="1">
    <source>
        <dbReference type="ARBA" id="ARBA00009964"/>
    </source>
</evidence>
<dbReference type="GO" id="GO:0003677">
    <property type="term" value="F:DNA binding"/>
    <property type="evidence" value="ECO:0007669"/>
    <property type="project" value="InterPro"/>
</dbReference>
<dbReference type="SUPFAM" id="SSF46689">
    <property type="entry name" value="Homeodomain-like"/>
    <property type="match status" value="1"/>
</dbReference>
<evidence type="ECO:0000313" key="2">
    <source>
        <dbReference type="EMBL" id="QLB40656.1"/>
    </source>
</evidence>
<reference evidence="5 6" key="1">
    <citation type="submission" date="2020-06" db="EMBL/GenBank/DDBJ databases">
        <title>Mannheimia pernigra sp. nov. isolated from bovine respiratory tract.</title>
        <authorList>
            <person name="Kuhnert P."/>
            <person name="Akarsu-Egger H."/>
        </authorList>
    </citation>
    <scope>NUCLEOTIDE SEQUENCE [LARGE SCALE GENOMIC DNA]</scope>
    <source>
        <strain evidence="4 6">17CN0883</strain>
        <strain evidence="3 5">BNO311</strain>
    </source>
</reference>
<accession>A0A7D5DX73</accession>
<name>A0A7D5DX73_9PAST</name>
<dbReference type="EMBL" id="CP055305">
    <property type="protein sequence ID" value="QLB43215.1"/>
    <property type="molecule type" value="Genomic_DNA"/>
</dbReference>
<evidence type="ECO:0000313" key="5">
    <source>
        <dbReference type="Proteomes" id="UP000509660"/>
    </source>
</evidence>
<dbReference type="Pfam" id="PF01527">
    <property type="entry name" value="HTH_Tnp_1"/>
    <property type="match status" value="1"/>
</dbReference>
<dbReference type="EMBL" id="CP055306">
    <property type="protein sequence ID" value="QLB40867.1"/>
    <property type="molecule type" value="Genomic_DNA"/>
</dbReference>
<sequence length="80" mass="9457">MVKLFTPEYKKQCVEMVLDGKHSVSQVYKMMRVSQSALNRWKQQFLAEQREIQRLRAENEPLRSDNALLKKVSAFLLEKS</sequence>
<dbReference type="AlphaFoldDB" id="A0A7D5DX73"/>
<dbReference type="KEGG" id="mpeg:HV560_05610"/>
<organism evidence="3 5">
    <name type="scientific">Mannheimia pernigra</name>
    <dbReference type="NCBI Taxonomy" id="111844"/>
    <lineage>
        <taxon>Bacteria</taxon>
        <taxon>Pseudomonadati</taxon>
        <taxon>Pseudomonadota</taxon>
        <taxon>Gammaproteobacteria</taxon>
        <taxon>Pasteurellales</taxon>
        <taxon>Pasteurellaceae</taxon>
        <taxon>Mannheimia</taxon>
    </lineage>
</organism>
<dbReference type="GO" id="GO:0006313">
    <property type="term" value="P:DNA transposition"/>
    <property type="evidence" value="ECO:0007669"/>
    <property type="project" value="InterPro"/>
</dbReference>
<comment type="similarity">
    <text evidence="1">Belongs to the transposase 8 family.</text>
</comment>
<dbReference type="InterPro" id="IPR009057">
    <property type="entry name" value="Homeodomain-like_sf"/>
</dbReference>
<dbReference type="Proteomes" id="UP000509660">
    <property type="component" value="Chromosome"/>
</dbReference>
<gene>
    <name evidence="2" type="ORF">HV559_07110</name>
    <name evidence="3" type="ORF">HV559_08290</name>
    <name evidence="4" type="ORF">HV560_05610</name>
</gene>
<evidence type="ECO:0000313" key="3">
    <source>
        <dbReference type="EMBL" id="QLB40867.1"/>
    </source>
</evidence>
<dbReference type="Proteomes" id="UP000509784">
    <property type="component" value="Chromosome"/>
</dbReference>
<dbReference type="InterPro" id="IPR002514">
    <property type="entry name" value="Transposase_8"/>
</dbReference>
<dbReference type="EMBL" id="CP055306">
    <property type="protein sequence ID" value="QLB40656.1"/>
    <property type="molecule type" value="Genomic_DNA"/>
</dbReference>
<keyword evidence="5" id="KW-1185">Reference proteome</keyword>
<dbReference type="RefSeq" id="WP_176809960.1">
    <property type="nucleotide sequence ID" value="NZ_CP055306.1"/>
</dbReference>